<name>A0A1W0XD98_HYPEX</name>
<comment type="similarity">
    <text evidence="1 6">Belongs to the annexin family.</text>
</comment>
<dbReference type="GO" id="GO:0005544">
    <property type="term" value="F:calcium-dependent phospholipid binding"/>
    <property type="evidence" value="ECO:0007669"/>
    <property type="project" value="UniProtKB-KW"/>
</dbReference>
<evidence type="ECO:0000313" key="8">
    <source>
        <dbReference type="EMBL" id="OQV25455.1"/>
    </source>
</evidence>
<keyword evidence="9" id="KW-1185">Reference proteome</keyword>
<evidence type="ECO:0000256" key="1">
    <source>
        <dbReference type="ARBA" id="ARBA00007831"/>
    </source>
</evidence>
<dbReference type="FunFam" id="1.10.220.10:FF:000003">
    <property type="entry name" value="Annexin"/>
    <property type="match status" value="1"/>
</dbReference>
<dbReference type="PANTHER" id="PTHR10502:SF102">
    <property type="entry name" value="ANNEXIN B11"/>
    <property type="match status" value="1"/>
</dbReference>
<dbReference type="GO" id="GO:0005634">
    <property type="term" value="C:nucleus"/>
    <property type="evidence" value="ECO:0007669"/>
    <property type="project" value="TreeGrafter"/>
</dbReference>
<evidence type="ECO:0000256" key="7">
    <source>
        <dbReference type="SAM" id="MobiDB-lite"/>
    </source>
</evidence>
<proteinExistence type="inferred from homology"/>
<dbReference type="InterPro" id="IPR018252">
    <property type="entry name" value="Annexin_repeat_CS"/>
</dbReference>
<keyword evidence="4 6" id="KW-0041">Annexin</keyword>
<keyword evidence="2 6" id="KW-0677">Repeat</keyword>
<feature type="region of interest" description="Disordered" evidence="7">
    <location>
        <begin position="1"/>
        <end position="41"/>
    </location>
</feature>
<dbReference type="EMBL" id="MTYJ01000002">
    <property type="protein sequence ID" value="OQV25455.1"/>
    <property type="molecule type" value="Genomic_DNA"/>
</dbReference>
<dbReference type="FunFam" id="1.10.220.10:FF:000002">
    <property type="entry name" value="Annexin"/>
    <property type="match status" value="1"/>
</dbReference>
<dbReference type="Proteomes" id="UP000192578">
    <property type="component" value="Unassembled WGS sequence"/>
</dbReference>
<reference evidence="9" key="1">
    <citation type="submission" date="2017-01" db="EMBL/GenBank/DDBJ databases">
        <title>Comparative genomics of anhydrobiosis in the tardigrade Hypsibius dujardini.</title>
        <authorList>
            <person name="Yoshida Y."/>
            <person name="Koutsovoulos G."/>
            <person name="Laetsch D."/>
            <person name="Stevens L."/>
            <person name="Kumar S."/>
            <person name="Horikawa D."/>
            <person name="Ishino K."/>
            <person name="Komine S."/>
            <person name="Tomita M."/>
            <person name="Blaxter M."/>
            <person name="Arakawa K."/>
        </authorList>
    </citation>
    <scope>NUCLEOTIDE SEQUENCE [LARGE SCALE GENOMIC DNA]</scope>
    <source>
        <strain evidence="9">Z151</strain>
    </source>
</reference>
<dbReference type="GO" id="GO:0005509">
    <property type="term" value="F:calcium ion binding"/>
    <property type="evidence" value="ECO:0007669"/>
    <property type="project" value="InterPro"/>
</dbReference>
<gene>
    <name evidence="8" type="ORF">BV898_00396</name>
</gene>
<evidence type="ECO:0000313" key="9">
    <source>
        <dbReference type="Proteomes" id="UP000192578"/>
    </source>
</evidence>
<organism evidence="8 9">
    <name type="scientific">Hypsibius exemplaris</name>
    <name type="common">Freshwater tardigrade</name>
    <dbReference type="NCBI Taxonomy" id="2072580"/>
    <lineage>
        <taxon>Eukaryota</taxon>
        <taxon>Metazoa</taxon>
        <taxon>Ecdysozoa</taxon>
        <taxon>Tardigrada</taxon>
        <taxon>Eutardigrada</taxon>
        <taxon>Parachela</taxon>
        <taxon>Hypsibioidea</taxon>
        <taxon>Hypsibiidae</taxon>
        <taxon>Hypsibius</taxon>
    </lineage>
</organism>
<sequence>MATQVRDVKTTTTTTTTVGKGGQVTTHVDRQVSNGGNPFSDRDVVHTHAPAFFRCLEAPSTYHRVTVDAYDKYFEPAIFEHGPFNPEEDAKAIRKALKEKGTDEKSIINILTRRSNRQRQIIAYEYQKIHGRDLAKDLKSDLSGTLEDVLLGLLSPPEVFDARTLNKAVAGLGTDEQTLIEVIGSRSAEELAAIKKAYRAEFKNELEKDIAGDTSGFFRQLLLARIHSAEKVAQQGRSYEIYPKRAFHEAQALWETGPKKWQNNESFFIPIFTERSDEHLRQVFEDYKAIGRIDIEKDIEKELSGDAKDLLLAFVRVSKNRPAYFANRLHQHLDGKTCTRIIVSRSEKDLGSIRKEYARLYGKSLDTAISEGFKGDAKQVLLGVLTSRSASI</sequence>
<dbReference type="GO" id="GO:0005737">
    <property type="term" value="C:cytoplasm"/>
    <property type="evidence" value="ECO:0007669"/>
    <property type="project" value="TreeGrafter"/>
</dbReference>
<keyword evidence="5 6" id="KW-0111">Calcium/phospholipid-binding</keyword>
<dbReference type="AlphaFoldDB" id="A0A1W0XD98"/>
<accession>A0A1W0XD98</accession>
<dbReference type="PANTHER" id="PTHR10502">
    <property type="entry name" value="ANNEXIN"/>
    <property type="match status" value="1"/>
</dbReference>
<dbReference type="PROSITE" id="PS51897">
    <property type="entry name" value="ANNEXIN_2"/>
    <property type="match status" value="3"/>
</dbReference>
<evidence type="ECO:0000256" key="6">
    <source>
        <dbReference type="RuleBase" id="RU003540"/>
    </source>
</evidence>
<dbReference type="PRINTS" id="PR00196">
    <property type="entry name" value="ANNEXIN"/>
</dbReference>
<dbReference type="InterPro" id="IPR001464">
    <property type="entry name" value="Annexin"/>
</dbReference>
<comment type="domain">
    <text evidence="6">A pair of annexin repeats may form one binding site for calcium and phospholipid.</text>
</comment>
<evidence type="ECO:0000256" key="3">
    <source>
        <dbReference type="ARBA" id="ARBA00022837"/>
    </source>
</evidence>
<keyword evidence="3 6" id="KW-0106">Calcium</keyword>
<dbReference type="InterPro" id="IPR018502">
    <property type="entry name" value="Annexin_repeat"/>
</dbReference>
<feature type="compositionally biased region" description="Low complexity" evidence="7">
    <location>
        <begin position="10"/>
        <end position="26"/>
    </location>
</feature>
<dbReference type="Pfam" id="PF00191">
    <property type="entry name" value="Annexin"/>
    <property type="match status" value="4"/>
</dbReference>
<protein>
    <recommendedName>
        <fullName evidence="6">Annexin</fullName>
    </recommendedName>
</protein>
<dbReference type="GO" id="GO:0012506">
    <property type="term" value="C:vesicle membrane"/>
    <property type="evidence" value="ECO:0007669"/>
    <property type="project" value="TreeGrafter"/>
</dbReference>
<dbReference type="FunFam" id="1.10.220.10:FF:000007">
    <property type="entry name" value="Annexin"/>
    <property type="match status" value="1"/>
</dbReference>
<dbReference type="GO" id="GO:0001786">
    <property type="term" value="F:phosphatidylserine binding"/>
    <property type="evidence" value="ECO:0007669"/>
    <property type="project" value="TreeGrafter"/>
</dbReference>
<dbReference type="OrthoDB" id="37886at2759"/>
<dbReference type="PROSITE" id="PS00223">
    <property type="entry name" value="ANNEXIN_1"/>
    <property type="match status" value="1"/>
</dbReference>
<dbReference type="SUPFAM" id="SSF47874">
    <property type="entry name" value="Annexin"/>
    <property type="match status" value="1"/>
</dbReference>
<dbReference type="GO" id="GO:0005886">
    <property type="term" value="C:plasma membrane"/>
    <property type="evidence" value="ECO:0007669"/>
    <property type="project" value="TreeGrafter"/>
</dbReference>
<evidence type="ECO:0000256" key="2">
    <source>
        <dbReference type="ARBA" id="ARBA00022737"/>
    </source>
</evidence>
<evidence type="ECO:0000256" key="4">
    <source>
        <dbReference type="ARBA" id="ARBA00023216"/>
    </source>
</evidence>
<dbReference type="Gene3D" id="1.10.220.10">
    <property type="entry name" value="Annexin"/>
    <property type="match status" value="4"/>
</dbReference>
<dbReference type="InterPro" id="IPR037104">
    <property type="entry name" value="Annexin_sf"/>
</dbReference>
<comment type="caution">
    <text evidence="8">The sequence shown here is derived from an EMBL/GenBank/DDBJ whole genome shotgun (WGS) entry which is preliminary data.</text>
</comment>
<dbReference type="SMART" id="SM00335">
    <property type="entry name" value="ANX"/>
    <property type="match status" value="4"/>
</dbReference>
<evidence type="ECO:0000256" key="5">
    <source>
        <dbReference type="ARBA" id="ARBA00023302"/>
    </source>
</evidence>